<proteinExistence type="predicted"/>
<reference evidence="3 4" key="1">
    <citation type="submission" date="2015-03" db="EMBL/GenBank/DDBJ databases">
        <title>Genome sequence of Tenacibaculum sp. S2-2, isolated from intestinal microbiota of sea cucumber, Apostichopus japonicas.</title>
        <authorList>
            <person name="Shao Z."/>
            <person name="Wang L."/>
            <person name="Li X."/>
        </authorList>
    </citation>
    <scope>NUCLEOTIDE SEQUENCE [LARGE SCALE GENOMIC DNA]</scope>
    <source>
        <strain evidence="3 4">S2-2</strain>
    </source>
</reference>
<keyword evidence="3" id="KW-0808">Transferase</keyword>
<dbReference type="RefSeq" id="WP_086029093.1">
    <property type="nucleotide sequence ID" value="NZ_LAPZ01000001.1"/>
</dbReference>
<dbReference type="InterPro" id="IPR010559">
    <property type="entry name" value="Sig_transdc_His_kin_internal"/>
</dbReference>
<dbReference type="STRING" id="1635173.WH52_01200"/>
<gene>
    <name evidence="3" type="ORF">WH52_01200</name>
</gene>
<dbReference type="Gene3D" id="3.30.565.10">
    <property type="entry name" value="Histidine kinase-like ATPase, C-terminal domain"/>
    <property type="match status" value="1"/>
</dbReference>
<sequence length="262" mass="30924">MNFKFPDKKKIFSMLTFRITLAVIGIIIVLFNDTFGKIEGFVEFLLLYFISVSIAVFHWLFVNIKFIINLKNEKAKTELMHLQSQVNPHFFFNMLNNLYGLVDKDSEKAKKLILKLSDMMRYSIYEGQNEYVTLQQEIDFINNYIELHKMRYHKNIVVNFEVDVEDENLKVMPLLFIILVENAFKHGVEVLRNNAFVHISIASKRRKIILKIENNFDQEEKSEKGIGLENLKRRLELAYPKKHKLISLINNNVYTAKLTINL</sequence>
<dbReference type="OrthoDB" id="9809908at2"/>
<dbReference type="AlphaFoldDB" id="A0A1Y2PHV0"/>
<name>A0A1Y2PHV0_9FLAO</name>
<dbReference type="GO" id="GO:0016020">
    <property type="term" value="C:membrane"/>
    <property type="evidence" value="ECO:0007669"/>
    <property type="project" value="InterPro"/>
</dbReference>
<keyword evidence="3" id="KW-0418">Kinase</keyword>
<keyword evidence="1" id="KW-0472">Membrane</keyword>
<dbReference type="EMBL" id="LAPZ01000001">
    <property type="protein sequence ID" value="OSY89289.1"/>
    <property type="molecule type" value="Genomic_DNA"/>
</dbReference>
<organism evidence="3 4">
    <name type="scientific">Tenacibaculum holothuriorum</name>
    <dbReference type="NCBI Taxonomy" id="1635173"/>
    <lineage>
        <taxon>Bacteria</taxon>
        <taxon>Pseudomonadati</taxon>
        <taxon>Bacteroidota</taxon>
        <taxon>Flavobacteriia</taxon>
        <taxon>Flavobacteriales</taxon>
        <taxon>Flavobacteriaceae</taxon>
        <taxon>Tenacibaculum</taxon>
    </lineage>
</organism>
<protein>
    <submittedName>
        <fullName evidence="3">Histidine kinase</fullName>
    </submittedName>
</protein>
<evidence type="ECO:0000313" key="4">
    <source>
        <dbReference type="Proteomes" id="UP000194221"/>
    </source>
</evidence>
<evidence type="ECO:0000259" key="2">
    <source>
        <dbReference type="Pfam" id="PF06580"/>
    </source>
</evidence>
<dbReference type="GO" id="GO:0000155">
    <property type="term" value="F:phosphorelay sensor kinase activity"/>
    <property type="evidence" value="ECO:0007669"/>
    <property type="project" value="InterPro"/>
</dbReference>
<keyword evidence="1" id="KW-1133">Transmembrane helix</keyword>
<dbReference type="InParanoid" id="A0A1Y2PHV0"/>
<feature type="transmembrane region" description="Helical" evidence="1">
    <location>
        <begin position="44"/>
        <end position="68"/>
    </location>
</feature>
<dbReference type="FunCoup" id="A0A1Y2PHV0">
    <property type="interactions" value="16"/>
</dbReference>
<dbReference type="InterPro" id="IPR036890">
    <property type="entry name" value="HATPase_C_sf"/>
</dbReference>
<dbReference type="PANTHER" id="PTHR34220:SF7">
    <property type="entry name" value="SENSOR HISTIDINE KINASE YPDA"/>
    <property type="match status" value="1"/>
</dbReference>
<dbReference type="Pfam" id="PF06580">
    <property type="entry name" value="His_kinase"/>
    <property type="match status" value="1"/>
</dbReference>
<accession>A0A1Y2PHV0</accession>
<feature type="domain" description="Signal transduction histidine kinase internal region" evidence="2">
    <location>
        <begin position="78"/>
        <end position="155"/>
    </location>
</feature>
<dbReference type="SUPFAM" id="SSF55874">
    <property type="entry name" value="ATPase domain of HSP90 chaperone/DNA topoisomerase II/histidine kinase"/>
    <property type="match status" value="1"/>
</dbReference>
<comment type="caution">
    <text evidence="3">The sequence shown here is derived from an EMBL/GenBank/DDBJ whole genome shotgun (WGS) entry which is preliminary data.</text>
</comment>
<feature type="transmembrane region" description="Helical" evidence="1">
    <location>
        <begin position="12"/>
        <end position="32"/>
    </location>
</feature>
<dbReference type="InterPro" id="IPR050640">
    <property type="entry name" value="Bact_2-comp_sensor_kinase"/>
</dbReference>
<keyword evidence="1" id="KW-0812">Transmembrane</keyword>
<evidence type="ECO:0000256" key="1">
    <source>
        <dbReference type="SAM" id="Phobius"/>
    </source>
</evidence>
<keyword evidence="4" id="KW-1185">Reference proteome</keyword>
<dbReference type="PANTHER" id="PTHR34220">
    <property type="entry name" value="SENSOR HISTIDINE KINASE YPDA"/>
    <property type="match status" value="1"/>
</dbReference>
<dbReference type="Proteomes" id="UP000194221">
    <property type="component" value="Unassembled WGS sequence"/>
</dbReference>
<evidence type="ECO:0000313" key="3">
    <source>
        <dbReference type="EMBL" id="OSY89289.1"/>
    </source>
</evidence>